<evidence type="ECO:0000313" key="1">
    <source>
        <dbReference type="EnsemblMetazoa" id="RPRC002270-PA"/>
    </source>
</evidence>
<dbReference type="eggNOG" id="ENOG502SR73">
    <property type="taxonomic scope" value="Eukaryota"/>
</dbReference>
<dbReference type="STRING" id="13249.T1HDZ8"/>
<accession>T1HDZ8</accession>
<evidence type="ECO:0000313" key="2">
    <source>
        <dbReference type="Proteomes" id="UP000015103"/>
    </source>
</evidence>
<dbReference type="Proteomes" id="UP000015103">
    <property type="component" value="Unassembled WGS sequence"/>
</dbReference>
<dbReference type="HOGENOM" id="CLU_1717855_0_0_1"/>
<sequence length="153" mass="17384">SKGVIKGMESSISEQEILENIQSQIRVVNVKRIFRRVENRPLETCFLTFDSQSLPRYVSMYGARFKVEPYVPNRRPCVNCLRYGHSSSQCKGQPRCSKCSGAHSIEQCEINKTECIHCRGNHLATDAACPKYKEENKLIKEKVTYGTTYLGGT</sequence>
<proteinExistence type="predicted"/>
<name>T1HDZ8_RHOPR</name>
<dbReference type="InParanoid" id="T1HDZ8"/>
<dbReference type="EMBL" id="ACPB03028831">
    <property type="status" value="NOT_ANNOTATED_CDS"/>
    <property type="molecule type" value="Genomic_DNA"/>
</dbReference>
<dbReference type="EnsemblMetazoa" id="RPRC002270-RA">
    <property type="protein sequence ID" value="RPRC002270-PA"/>
    <property type="gene ID" value="RPRC002270"/>
</dbReference>
<dbReference type="AlphaFoldDB" id="T1HDZ8"/>
<dbReference type="OMA" id="GSECTNT"/>
<dbReference type="VEuPathDB" id="VectorBase:RPRC002270"/>
<organism evidence="1 2">
    <name type="scientific">Rhodnius prolixus</name>
    <name type="common">Triatomid bug</name>
    <dbReference type="NCBI Taxonomy" id="13249"/>
    <lineage>
        <taxon>Eukaryota</taxon>
        <taxon>Metazoa</taxon>
        <taxon>Ecdysozoa</taxon>
        <taxon>Arthropoda</taxon>
        <taxon>Hexapoda</taxon>
        <taxon>Insecta</taxon>
        <taxon>Pterygota</taxon>
        <taxon>Neoptera</taxon>
        <taxon>Paraneoptera</taxon>
        <taxon>Hemiptera</taxon>
        <taxon>Heteroptera</taxon>
        <taxon>Panheteroptera</taxon>
        <taxon>Cimicomorpha</taxon>
        <taxon>Reduviidae</taxon>
        <taxon>Triatominae</taxon>
        <taxon>Rhodnius</taxon>
    </lineage>
</organism>
<protein>
    <submittedName>
        <fullName evidence="1">Uncharacterized protein</fullName>
    </submittedName>
</protein>
<reference evidence="1" key="1">
    <citation type="submission" date="2015-05" db="UniProtKB">
        <authorList>
            <consortium name="EnsemblMetazoa"/>
        </authorList>
    </citation>
    <scope>IDENTIFICATION</scope>
</reference>
<keyword evidence="2" id="KW-1185">Reference proteome</keyword>